<name>A0A6N8DRP0_RHOAC</name>
<comment type="similarity">
    <text evidence="1 3">Belongs to the bacterial flagellin family.</text>
</comment>
<dbReference type="InterPro" id="IPR046358">
    <property type="entry name" value="Flagellin_C"/>
</dbReference>
<comment type="caution">
    <text evidence="6">The sequence shown here is derived from an EMBL/GenBank/DDBJ whole genome shotgun (WGS) entry which is preliminary data.</text>
</comment>
<sequence length="348" mass="35729">MSVNSVSSATLSGILSSSVTRMQCQMTVLEVENSTGQLADIGLSLGAGSGSVIALHQQMADLDALTQSNALVSTNLDTAAAGLGNLQKISSSALAQSINAASVAPSTTGSSAVQKAAQGALDGFTVNANSAAGGVYAFGGQNSDTAPMKSYTDSAQASVRAAFTAAFGFNVDDPRVSTITATDMTNFLDGAFSDLFSGANWSQDWSSASALPMTNRISTSQTVTTSITANDPAFQNTVKGLVMLTEFGNLALDQTSYSALVAAAQKTLNAGNSQMIEANAAVGTMQSTVEQANSFISLQQNVLTTQINAKETVDPYVVATQVNALSNQLQVAFSLTAQLHKLSLVNFL</sequence>
<feature type="domain" description="Flagellin N-terminal" evidence="4">
    <location>
        <begin position="7"/>
        <end position="132"/>
    </location>
</feature>
<dbReference type="NCBIfam" id="NF004669">
    <property type="entry name" value="PRK06008.1"/>
    <property type="match status" value="1"/>
</dbReference>
<dbReference type="SUPFAM" id="SSF64518">
    <property type="entry name" value="Phase 1 flagellin"/>
    <property type="match status" value="1"/>
</dbReference>
<dbReference type="Pfam" id="PF00700">
    <property type="entry name" value="Flagellin_C"/>
    <property type="match status" value="1"/>
</dbReference>
<dbReference type="InterPro" id="IPR001029">
    <property type="entry name" value="Flagellin_N"/>
</dbReference>
<evidence type="ECO:0000313" key="6">
    <source>
        <dbReference type="EMBL" id="MTV31484.1"/>
    </source>
</evidence>
<dbReference type="Gene3D" id="1.20.1330.10">
    <property type="entry name" value="f41 fragment of flagellin, N-terminal domain"/>
    <property type="match status" value="1"/>
</dbReference>
<organism evidence="6 7">
    <name type="scientific">Rhodoblastus acidophilus</name>
    <name type="common">Rhodopseudomonas acidophila</name>
    <dbReference type="NCBI Taxonomy" id="1074"/>
    <lineage>
        <taxon>Bacteria</taxon>
        <taxon>Pseudomonadati</taxon>
        <taxon>Pseudomonadota</taxon>
        <taxon>Alphaproteobacteria</taxon>
        <taxon>Hyphomicrobiales</taxon>
        <taxon>Rhodoblastaceae</taxon>
        <taxon>Rhodoblastus</taxon>
    </lineage>
</organism>
<dbReference type="Proteomes" id="UP000439113">
    <property type="component" value="Unassembled WGS sequence"/>
</dbReference>
<dbReference type="AlphaFoldDB" id="A0A6N8DRP0"/>
<evidence type="ECO:0000256" key="3">
    <source>
        <dbReference type="RuleBase" id="RU362073"/>
    </source>
</evidence>
<keyword evidence="6" id="KW-0969">Cilium</keyword>
<comment type="subcellular location">
    <subcellularLocation>
        <location evidence="3">Secreted</location>
    </subcellularLocation>
    <subcellularLocation>
        <location evidence="3">Bacterial flagellum</location>
    </subcellularLocation>
</comment>
<evidence type="ECO:0000313" key="7">
    <source>
        <dbReference type="Proteomes" id="UP000439113"/>
    </source>
</evidence>
<keyword evidence="6" id="KW-0282">Flagellum</keyword>
<keyword evidence="6" id="KW-0966">Cell projection</keyword>
<dbReference type="EMBL" id="WNKS01000008">
    <property type="protein sequence ID" value="MTV31484.1"/>
    <property type="molecule type" value="Genomic_DNA"/>
</dbReference>
<accession>A0A6N8DRP0</accession>
<protein>
    <recommendedName>
        <fullName evidence="3">Flagellin</fullName>
    </recommendedName>
</protein>
<evidence type="ECO:0000259" key="4">
    <source>
        <dbReference type="Pfam" id="PF00669"/>
    </source>
</evidence>
<gene>
    <name evidence="6" type="ORF">GJ654_10800</name>
</gene>
<feature type="domain" description="Flagellin C-terminal" evidence="5">
    <location>
        <begin position="273"/>
        <end position="348"/>
    </location>
</feature>
<dbReference type="Pfam" id="PF00669">
    <property type="entry name" value="Flagellin_N"/>
    <property type="match status" value="1"/>
</dbReference>
<dbReference type="RefSeq" id="WP_155446168.1">
    <property type="nucleotide sequence ID" value="NZ_JAOQNR010000009.1"/>
</dbReference>
<evidence type="ECO:0000256" key="2">
    <source>
        <dbReference type="ARBA" id="ARBA00023143"/>
    </source>
</evidence>
<keyword evidence="3" id="KW-0964">Secreted</keyword>
<evidence type="ECO:0000256" key="1">
    <source>
        <dbReference type="ARBA" id="ARBA00005709"/>
    </source>
</evidence>
<proteinExistence type="inferred from homology"/>
<evidence type="ECO:0000259" key="5">
    <source>
        <dbReference type="Pfam" id="PF00700"/>
    </source>
</evidence>
<keyword evidence="2 3" id="KW-0975">Bacterial flagellum</keyword>
<reference evidence="6 7" key="1">
    <citation type="submission" date="2019-11" db="EMBL/GenBank/DDBJ databases">
        <title>Whole-genome sequence of a Rhodoblastus acidophilus DSM 142.</title>
        <authorList>
            <person name="Kyndt J.A."/>
            <person name="Meyer T.E."/>
        </authorList>
    </citation>
    <scope>NUCLEOTIDE SEQUENCE [LARGE SCALE GENOMIC DNA]</scope>
    <source>
        <strain evidence="6 7">DSM 142</strain>
    </source>
</reference>
<dbReference type="OrthoDB" id="7312911at2"/>
<comment type="function">
    <text evidence="3">Flagellin is the subunit protein which polymerizes to form the filaments of bacterial flagella.</text>
</comment>